<keyword evidence="4" id="KW-1185">Reference proteome</keyword>
<accession>A0A9W8YTD8</accession>
<keyword evidence="2" id="KW-0812">Transmembrane</keyword>
<feature type="transmembrane region" description="Helical" evidence="2">
    <location>
        <begin position="61"/>
        <end position="84"/>
    </location>
</feature>
<evidence type="ECO:0000256" key="1">
    <source>
        <dbReference type="SAM" id="MobiDB-lite"/>
    </source>
</evidence>
<feature type="transmembrane region" description="Helical" evidence="2">
    <location>
        <begin position="240"/>
        <end position="258"/>
    </location>
</feature>
<sequence length="537" mass="59206">MAPIHVEPEISYSGAALVAIHILSIVFFIQKVVSSLLHSNHALPVSQDVKIRMAARRQLGWIFYGLALLSLGVAAYAGVAYASLSFESWADERGVGSPPSAFQGMPTNASTNQTHATNQTYDFVFDRIRWLEDTPIYQDAFEIVAEKARRFWWGQQIDLAMLPWAVFMTVEGHRRGISNLFSFLALAHLVNLSFAQNAFYMALILTPVPLPEELLPSTRWNRTRNYISPPKPRNWCLKPGFFLLPLMASYVSIFTLPYAAGTPWFNRVLFISRGLSFIPLLLQNTAPPSMGIALPQKRRADPAYTDLFRFMGLVTVVLHGRATFNGLTYNLPHAHYHRHSKILPWDIEERSRWERTTTAIGKILGATRDHPVVAGIGYDVLISALSVGLWAALRPLGAGDILSSVVPLFKGDGNGADTTDHVSDDHETKDIDEPSTPAMRRSGRNRKAASEDHTDPSETPAPRRRGRPRKSKRDPIEEPGDLTYEPTPEEKISASVGDPLPMQGPVGEPAALAWGLTSIGGLALGSVGVFGGELLAQ</sequence>
<organism evidence="3 4">
    <name type="scientific">Gnomoniopsis smithogilvyi</name>
    <dbReference type="NCBI Taxonomy" id="1191159"/>
    <lineage>
        <taxon>Eukaryota</taxon>
        <taxon>Fungi</taxon>
        <taxon>Dikarya</taxon>
        <taxon>Ascomycota</taxon>
        <taxon>Pezizomycotina</taxon>
        <taxon>Sordariomycetes</taxon>
        <taxon>Sordariomycetidae</taxon>
        <taxon>Diaporthales</taxon>
        <taxon>Gnomoniaceae</taxon>
        <taxon>Gnomoniopsis</taxon>
    </lineage>
</organism>
<name>A0A9W8YTD8_9PEZI</name>
<comment type="caution">
    <text evidence="3">The sequence shown here is derived from an EMBL/GenBank/DDBJ whole genome shotgun (WGS) entry which is preliminary data.</text>
</comment>
<evidence type="ECO:0000313" key="3">
    <source>
        <dbReference type="EMBL" id="KAJ4392122.1"/>
    </source>
</evidence>
<feature type="compositionally biased region" description="Basic and acidic residues" evidence="1">
    <location>
        <begin position="418"/>
        <end position="432"/>
    </location>
</feature>
<protein>
    <submittedName>
        <fullName evidence="3">Uncharacterized protein</fullName>
    </submittedName>
</protein>
<gene>
    <name evidence="3" type="ORF">N0V93_005744</name>
</gene>
<feature type="transmembrane region" description="Helical" evidence="2">
    <location>
        <begin position="12"/>
        <end position="29"/>
    </location>
</feature>
<dbReference type="AlphaFoldDB" id="A0A9W8YTD8"/>
<proteinExistence type="predicted"/>
<feature type="transmembrane region" description="Helical" evidence="2">
    <location>
        <begin position="176"/>
        <end position="195"/>
    </location>
</feature>
<feature type="compositionally biased region" description="Basic residues" evidence="1">
    <location>
        <begin position="462"/>
        <end position="472"/>
    </location>
</feature>
<dbReference type="OrthoDB" id="2126185at2759"/>
<keyword evidence="2" id="KW-0472">Membrane</keyword>
<evidence type="ECO:0000313" key="4">
    <source>
        <dbReference type="Proteomes" id="UP001140453"/>
    </source>
</evidence>
<keyword evidence="2" id="KW-1133">Transmembrane helix</keyword>
<evidence type="ECO:0000256" key="2">
    <source>
        <dbReference type="SAM" id="Phobius"/>
    </source>
</evidence>
<reference evidence="3" key="1">
    <citation type="submission" date="2022-10" db="EMBL/GenBank/DDBJ databases">
        <title>Tapping the CABI collections for fungal endophytes: first genome assemblies for Collariella, Neodidymelliopsis, Ascochyta clinopodiicola, Didymella pomorum, Didymosphaeria variabile, Neocosmospora piperis and Neocucurbitaria cava.</title>
        <authorList>
            <person name="Hill R."/>
        </authorList>
    </citation>
    <scope>NUCLEOTIDE SEQUENCE</scope>
    <source>
        <strain evidence="3">IMI 355082</strain>
    </source>
</reference>
<feature type="region of interest" description="Disordered" evidence="1">
    <location>
        <begin position="416"/>
        <end position="503"/>
    </location>
</feature>
<dbReference type="Proteomes" id="UP001140453">
    <property type="component" value="Unassembled WGS sequence"/>
</dbReference>
<dbReference type="EMBL" id="JAPEVB010000003">
    <property type="protein sequence ID" value="KAJ4392122.1"/>
    <property type="molecule type" value="Genomic_DNA"/>
</dbReference>